<keyword evidence="2" id="KW-0614">Plasmid</keyword>
<reference evidence="2 3" key="1">
    <citation type="journal article" date="2010" name="Stand. Genomic Sci.">
        <title>Complete genome sequence of Marinobacter adhaerens type strain (HP15), a diatom-interacting marine microorganism.</title>
        <authorList>
            <person name="Gardes A."/>
            <person name="Kaeppel E."/>
            <person name="Shehzad A."/>
            <person name="Seebah S."/>
            <person name="Teeling H."/>
            <person name="Yarza P."/>
            <person name="Glockner F.O."/>
            <person name="Grossart H.P."/>
            <person name="Ullrich M.S."/>
        </authorList>
    </citation>
    <scope>NUCLEOTIDE SEQUENCE [LARGE SCALE GENOMIC DNA]</scope>
    <source>
        <strain evidence="3">DSM 23420 / HP15</strain>
        <plasmid evidence="3">Plasmid pHP-187</plasmid>
    </source>
</reference>
<sequence length="601" mass="60795">MVNRRSQSGVLIFATPLILALIGVFVTLLIDGARLASIRSEMQSIANVAASAAADQSQSCTDDSADFARMQAQALAAARAAGFDGQDGDLQVIPGVLSPNASGELVFSARQADSQMAQTNATRVVYTRSEPVSSLFPERLISPISITVDATGRKEAVAILSATGTTATIDGGLLGSLIGSLTGISNYELDPTDLQSLSNTLVGVGDLLRTLGIDDVSDLVDVPLVDLLNATTSIVGGVASPVGGIVDNLTGAVGLTGLDASAIFDVVGSPYLSEGSTFPVYDLVISAVLNSVQVANQTGMGLLSLGLDSSESPLLGGLVGTLGLLGDVDLTLDLLVNQPPQIVIGPARQGPDGEWLTTVSAADIALAAAIDIELATSAVGGLVNALSLGLVNVSVLDRIQIPLIVEAGGGDATFIGADCAAGDNNSVNMDFQTVNSAATIETGRLNGTTGGVTSEAISATILRLQALFLDVNVCLDAELDVAVDVADGTGRLESYELFCPDGQCQTQQVSQASSLGGGGLDIEVENLRLDCGQGGLTGLVSTILGGIVSPLTLVLSEVTEVVLGDIVSPLLAGLGADLGGVQVKVLGVDQTSSQLVENLGD</sequence>
<protein>
    <submittedName>
        <fullName evidence="2">Uncharacterized protein</fullName>
    </submittedName>
</protein>
<evidence type="ECO:0000313" key="2">
    <source>
        <dbReference type="EMBL" id="ADQ00010.1"/>
    </source>
</evidence>
<feature type="transmembrane region" description="Helical" evidence="1">
    <location>
        <begin position="9"/>
        <end position="30"/>
    </location>
</feature>
<dbReference type="KEGG" id="mad:HP15_p187g13"/>
<geneLocation type="plasmid" evidence="2 3">
    <name>pHP-187</name>
</geneLocation>
<dbReference type="Proteomes" id="UP000007077">
    <property type="component" value="Plasmid pHP-187"/>
</dbReference>
<organism evidence="2 3">
    <name type="scientific">Marinobacter adhaerens (strain DSM 23420 / HP15)</name>
    <dbReference type="NCBI Taxonomy" id="225937"/>
    <lineage>
        <taxon>Bacteria</taxon>
        <taxon>Pseudomonadati</taxon>
        <taxon>Pseudomonadota</taxon>
        <taxon>Gammaproteobacteria</taxon>
        <taxon>Pseudomonadales</taxon>
        <taxon>Marinobacteraceae</taxon>
        <taxon>Marinobacter</taxon>
    </lineage>
</organism>
<evidence type="ECO:0000313" key="3">
    <source>
        <dbReference type="Proteomes" id="UP000007077"/>
    </source>
</evidence>
<keyword evidence="1" id="KW-0812">Transmembrane</keyword>
<proteinExistence type="predicted"/>
<dbReference type="HOGENOM" id="CLU_469008_0_0_6"/>
<keyword evidence="1" id="KW-1133">Transmembrane helix</keyword>
<dbReference type="AlphaFoldDB" id="E4PRX5"/>
<dbReference type="EMBL" id="CP001980">
    <property type="protein sequence ID" value="ADQ00010.1"/>
    <property type="molecule type" value="Genomic_DNA"/>
</dbReference>
<evidence type="ECO:0000256" key="1">
    <source>
        <dbReference type="SAM" id="Phobius"/>
    </source>
</evidence>
<name>E4PRX5_MARAH</name>
<dbReference type="PATRIC" id="fig|225937.3.peg.4253"/>
<reference evidence="3" key="2">
    <citation type="submission" date="2010-02" db="EMBL/GenBank/DDBJ databases">
        <title>Complete genome sequence of Marinobacter adhaerens type strain (HP15).</title>
        <authorList>
            <person name="Gaerdes A.A.M."/>
            <person name="Kaeppel E."/>
            <person name="Shezad A."/>
            <person name="Seebah S."/>
            <person name="Teeling H."/>
            <person name="Yarza P."/>
            <person name="Gloeckner F.O."/>
            <person name="Ullrich M.S."/>
        </authorList>
    </citation>
    <scope>NUCLEOTIDE SEQUENCE [LARGE SCALE GENOMIC DNA]</scope>
    <source>
        <strain evidence="3">DSM 23420 / HP15</strain>
        <plasmid evidence="3">Plasmid pHP-187</plasmid>
    </source>
</reference>
<keyword evidence="1" id="KW-0472">Membrane</keyword>
<accession>E4PRX5</accession>
<gene>
    <name evidence="2" type="ordered locus">HP15_p187g13</name>
</gene>